<organism evidence="1 2">
    <name type="scientific">Entamoeba histolytica</name>
    <dbReference type="NCBI Taxonomy" id="5759"/>
    <lineage>
        <taxon>Eukaryota</taxon>
        <taxon>Amoebozoa</taxon>
        <taxon>Evosea</taxon>
        <taxon>Archamoebae</taxon>
        <taxon>Mastigamoebida</taxon>
        <taxon>Entamoebidae</taxon>
        <taxon>Entamoeba</taxon>
    </lineage>
</organism>
<comment type="caution">
    <text evidence="1">The sequence shown here is derived from an EMBL/GenBank/DDBJ whole genome shotgun (WGS) entry which is preliminary data.</text>
</comment>
<dbReference type="VEuPathDB" id="AmoebaDB:EHI7A_196390"/>
<dbReference type="VEuPathDB" id="AmoebaDB:KM1_102930"/>
<dbReference type="eggNOG" id="ENOG502RE6G">
    <property type="taxonomic scope" value="Eukaryota"/>
</dbReference>
<reference evidence="1 2" key="1">
    <citation type="submission" date="2016-05" db="EMBL/GenBank/DDBJ databases">
        <title>First whole genome sequencing of Entamoeba histolytica HM1:IMSS-clone-6.</title>
        <authorList>
            <person name="Mukherjee Avik.K."/>
            <person name="Izumyama S."/>
            <person name="Nakada-Tsukui K."/>
            <person name="Nozaki T."/>
        </authorList>
    </citation>
    <scope>NUCLEOTIDE SEQUENCE [LARGE SCALE GENOMIC DNA]</scope>
    <source>
        <strain evidence="1 2">HM1:IMSS clone 6</strain>
    </source>
</reference>
<sequence length="596" mass="70789">MSLSTNFVQLLTQDFSGNFPQYKQYLYSIVNSQYDVVKNLFNQVIGKYPLYCHSKLWKLYIDLSFSRGFNEFLDVIWVWLLQAPPTPSTALYLIEKINVFQAYFAPHKMQDLLMDIVEKVGLAPNMNKLWELMINNTIDIKEKEQLFSIYHDFYPPIPDKQSPTKQLMRFNEIQIQTIFYQELKHGKKLLIQKRTKGQSQNSPFVKTYIDLLETEYKRLKQNIFSDICPITFGSFFYFIEKVVSLLVKMFPFKFDLIYKWLRREGKSILKLSSFLNSQKQNTELQQFSIQQLFIKRSIRFQMNLHLALVQNNDLNVLDVDGKLWSLYFKIKLLTSDQPTKANMLKKIEQLKEKLHVQYLPISLQLIKMRLYLTINYNTEFNIVDLDNLFNQFYDSYDTKLLSEFEDICSLYINNYSVRRKSNEIIGIYDGLLDFPGEKKKWLLWKEYIDTMLKLNRIDVIPSLYQRAIPFLSLTEVNIAWKTFYDLMKPQVSFEQFKDEQTRLLVTSRKKSFISPQLISKQPSPPVQPLRQQCHPSFQQHSSQYPQQFSVPQNMYQVPMGYQSISQQPSYINQIQQPMPIPQKPIGYLPPSYPQQF</sequence>
<name>A0A175JWN3_ENTHI</name>
<protein>
    <submittedName>
        <fullName evidence="1">Uncharacterized protein</fullName>
    </submittedName>
</protein>
<dbReference type="Proteomes" id="UP000078387">
    <property type="component" value="Unassembled WGS sequence"/>
</dbReference>
<dbReference type="VEuPathDB" id="AmoebaDB:EHI5A_059760"/>
<dbReference type="VEuPathDB" id="AmoebaDB:EHI8A_231820"/>
<dbReference type="EMBL" id="BDEQ01000001">
    <property type="protein sequence ID" value="GAT98190.1"/>
    <property type="molecule type" value="Genomic_DNA"/>
</dbReference>
<dbReference type="AlphaFoldDB" id="A0A175JWN3"/>
<evidence type="ECO:0000313" key="2">
    <source>
        <dbReference type="Proteomes" id="UP000078387"/>
    </source>
</evidence>
<gene>
    <name evidence="1" type="ORF">CL6EHI_135800</name>
</gene>
<evidence type="ECO:0000313" key="1">
    <source>
        <dbReference type="EMBL" id="GAT98190.1"/>
    </source>
</evidence>
<proteinExistence type="predicted"/>
<accession>A0A175JWN3</accession>
<dbReference type="VEuPathDB" id="AmoebaDB:EHI_135800"/>